<reference evidence="2 3" key="1">
    <citation type="submission" date="2015-05" db="EMBL/GenBank/DDBJ databases">
        <title>Distinctive expansion of gene families associated with plant cell wall degradation and secondary metabolism in the genomes of grapevine trunk pathogens.</title>
        <authorList>
            <person name="Lawrence D.P."/>
            <person name="Travadon R."/>
            <person name="Rolshausen P.E."/>
            <person name="Baumgartner K."/>
        </authorList>
    </citation>
    <scope>NUCLEOTIDE SEQUENCE [LARGE SCALE GENOMIC DNA]</scope>
    <source>
        <strain evidence="2">DA912</strain>
    </source>
</reference>
<dbReference type="Proteomes" id="UP000034680">
    <property type="component" value="Unassembled WGS sequence"/>
</dbReference>
<keyword evidence="1" id="KW-0732">Signal</keyword>
<keyword evidence="3" id="KW-1185">Reference proteome</keyword>
<reference evidence="2 3" key="2">
    <citation type="submission" date="2015-05" db="EMBL/GenBank/DDBJ databases">
        <authorList>
            <person name="Morales-Cruz A."/>
            <person name="Amrine K.C."/>
            <person name="Cantu D."/>
        </authorList>
    </citation>
    <scope>NUCLEOTIDE SEQUENCE [LARGE SCALE GENOMIC DNA]</scope>
    <source>
        <strain evidence="2">DA912</strain>
    </source>
</reference>
<evidence type="ECO:0000313" key="3">
    <source>
        <dbReference type="Proteomes" id="UP000034680"/>
    </source>
</evidence>
<feature type="chain" id="PRO_5002544280" evidence="1">
    <location>
        <begin position="17"/>
        <end position="190"/>
    </location>
</feature>
<evidence type="ECO:0000256" key="1">
    <source>
        <dbReference type="SAM" id="SignalP"/>
    </source>
</evidence>
<sequence length="190" mass="21045">MLATTLLLATAQLAAAINFADWDPQPGLPEEVRPFLEALVSAAEDGSVTTGYTDYFPADGMQTTETIHCVGAAAIQKCKEAFLVNGRELVHFPNKTFVASNNDTATTYESWGRMEQTYPAPISNCSQLYYQTQYTVLKTNKTVDALPNLTPDPQQQVYWYHDLVVNPFALISDIPCDSKKTARRGLPFLE</sequence>
<dbReference type="EMBL" id="LCUC01000143">
    <property type="protein sequence ID" value="KKY35901.1"/>
    <property type="molecule type" value="Genomic_DNA"/>
</dbReference>
<dbReference type="AlphaFoldDB" id="A0A0G2FPE5"/>
<name>A0A0G2FPE5_9PEZI</name>
<evidence type="ECO:0000313" key="2">
    <source>
        <dbReference type="EMBL" id="KKY35901.1"/>
    </source>
</evidence>
<comment type="caution">
    <text evidence="2">The sequence shown here is derived from an EMBL/GenBank/DDBJ whole genome shotgun (WGS) entry which is preliminary data.</text>
</comment>
<feature type="signal peptide" evidence="1">
    <location>
        <begin position="1"/>
        <end position="16"/>
    </location>
</feature>
<gene>
    <name evidence="2" type="ORF">UCDDA912_g04117</name>
</gene>
<proteinExistence type="predicted"/>
<organism evidence="2 3">
    <name type="scientific">Diaporthe ampelina</name>
    <dbReference type="NCBI Taxonomy" id="1214573"/>
    <lineage>
        <taxon>Eukaryota</taxon>
        <taxon>Fungi</taxon>
        <taxon>Dikarya</taxon>
        <taxon>Ascomycota</taxon>
        <taxon>Pezizomycotina</taxon>
        <taxon>Sordariomycetes</taxon>
        <taxon>Sordariomycetidae</taxon>
        <taxon>Diaporthales</taxon>
        <taxon>Diaporthaceae</taxon>
        <taxon>Diaporthe</taxon>
    </lineage>
</organism>
<accession>A0A0G2FPE5</accession>
<protein>
    <submittedName>
        <fullName evidence="2">Uncharacterized protein</fullName>
    </submittedName>
</protein>
<dbReference type="OrthoDB" id="5176208at2759"/>